<dbReference type="Proteomes" id="UP000325440">
    <property type="component" value="Unassembled WGS sequence"/>
</dbReference>
<keyword evidence="2" id="KW-0812">Transmembrane</keyword>
<dbReference type="PANTHER" id="PTHR12546:SF60">
    <property type="entry name" value="MISFIRE, ISOFORM F"/>
    <property type="match status" value="1"/>
</dbReference>
<dbReference type="GO" id="GO:0016020">
    <property type="term" value="C:membrane"/>
    <property type="evidence" value="ECO:0007669"/>
    <property type="project" value="UniProtKB-SubCell"/>
</dbReference>
<dbReference type="PANTHER" id="PTHR12546">
    <property type="entry name" value="FER-1-LIKE"/>
    <property type="match status" value="1"/>
</dbReference>
<name>A0A5E4MZU5_9HEMI</name>
<feature type="domain" description="C2" evidence="6">
    <location>
        <begin position="201"/>
        <end position="323"/>
    </location>
</feature>
<keyword evidence="8" id="KW-1185">Reference proteome</keyword>
<dbReference type="InterPro" id="IPR055072">
    <property type="entry name" value="Ferlin_DSRM"/>
</dbReference>
<dbReference type="EMBL" id="CABPRJ010001459">
    <property type="protein sequence ID" value="VVC37904.1"/>
    <property type="molecule type" value="Genomic_DNA"/>
</dbReference>
<gene>
    <name evidence="7" type="ORF">CINCED_3A008869</name>
</gene>
<reference evidence="7 8" key="1">
    <citation type="submission" date="2019-08" db="EMBL/GenBank/DDBJ databases">
        <authorList>
            <person name="Alioto T."/>
            <person name="Alioto T."/>
            <person name="Gomez Garrido J."/>
        </authorList>
    </citation>
    <scope>NUCLEOTIDE SEQUENCE [LARGE SCALE GENOMIC DNA]</scope>
</reference>
<dbReference type="Pfam" id="PF00168">
    <property type="entry name" value="C2"/>
    <property type="match status" value="1"/>
</dbReference>
<evidence type="ECO:0000256" key="2">
    <source>
        <dbReference type="ARBA" id="ARBA00022692"/>
    </source>
</evidence>
<dbReference type="Gene3D" id="2.60.40.150">
    <property type="entry name" value="C2 domain"/>
    <property type="match status" value="1"/>
</dbReference>
<dbReference type="SUPFAM" id="SSF49562">
    <property type="entry name" value="C2 domain (Calcium/lipid-binding domain, CaLB)"/>
    <property type="match status" value="1"/>
</dbReference>
<dbReference type="AlphaFoldDB" id="A0A5E4MZU5"/>
<sequence length="432" mass="50459">MNRSEKIGKIFMAAEILKISNYSNEETENDSYAPLLKDVQPKCRELPEDLNLIPPICFQLFTKNKLQKEPIAVGMCSTFQTINEFLVPMISEFEWKQLRNENPVHSVLEIEEEREIGIGTKIENTNSKLLNSNKIDSKVYDSELENVPEFEKFEDNIKKFEISGLNNDDNRHSESIAVLKGNIYLYPEPVNKENVHLRESHCSNVEFKIWPKLKSNVKCNIIVRVYILRAHNLHPSDIGGLSDPYVEILFGKSRRISDYKNYIPKSLNPIFGRCYEREVSLPECSVIQIRIMDYDRIGKNELIGETTIDIESRYYSKHRAHCGLPNRFNKDGYNRWRDTENPTNILHKLCLMHSLKPPIYMQNSVKIGSKQFYDPGENKNIDRQSLALYALNHWHEMPVVGYFLVPEHVETRTLYNPNMPNLHQVIYHKIKK</sequence>
<evidence type="ECO:0000256" key="5">
    <source>
        <dbReference type="ARBA" id="ARBA00023136"/>
    </source>
</evidence>
<dbReference type="GO" id="GO:0007009">
    <property type="term" value="P:plasma membrane organization"/>
    <property type="evidence" value="ECO:0007669"/>
    <property type="project" value="TreeGrafter"/>
</dbReference>
<comment type="subcellular location">
    <subcellularLocation>
        <location evidence="1">Membrane</location>
        <topology evidence="1">Single-pass membrane protein</topology>
    </subcellularLocation>
</comment>
<proteinExistence type="predicted"/>
<dbReference type="SMART" id="SM00239">
    <property type="entry name" value="C2"/>
    <property type="match status" value="1"/>
</dbReference>
<evidence type="ECO:0000313" key="8">
    <source>
        <dbReference type="Proteomes" id="UP000325440"/>
    </source>
</evidence>
<evidence type="ECO:0000256" key="4">
    <source>
        <dbReference type="ARBA" id="ARBA00022989"/>
    </source>
</evidence>
<protein>
    <submittedName>
        <fullName evidence="7">C2 domain</fullName>
    </submittedName>
</protein>
<keyword evidence="4" id="KW-1133">Transmembrane helix</keyword>
<dbReference type="InterPro" id="IPR037724">
    <property type="entry name" value="C2E_Ferlin"/>
</dbReference>
<dbReference type="PROSITE" id="PS50004">
    <property type="entry name" value="C2"/>
    <property type="match status" value="1"/>
</dbReference>
<dbReference type="InterPro" id="IPR037721">
    <property type="entry name" value="Ferlin"/>
</dbReference>
<evidence type="ECO:0000313" key="7">
    <source>
        <dbReference type="EMBL" id="VVC37904.1"/>
    </source>
</evidence>
<keyword evidence="5" id="KW-0472">Membrane</keyword>
<evidence type="ECO:0000256" key="1">
    <source>
        <dbReference type="ARBA" id="ARBA00004167"/>
    </source>
</evidence>
<dbReference type="CDD" id="cd04037">
    <property type="entry name" value="C2E_Ferlin"/>
    <property type="match status" value="1"/>
</dbReference>
<evidence type="ECO:0000259" key="6">
    <source>
        <dbReference type="PROSITE" id="PS50004"/>
    </source>
</evidence>
<organism evidence="7 8">
    <name type="scientific">Cinara cedri</name>
    <dbReference type="NCBI Taxonomy" id="506608"/>
    <lineage>
        <taxon>Eukaryota</taxon>
        <taxon>Metazoa</taxon>
        <taxon>Ecdysozoa</taxon>
        <taxon>Arthropoda</taxon>
        <taxon>Hexapoda</taxon>
        <taxon>Insecta</taxon>
        <taxon>Pterygota</taxon>
        <taxon>Neoptera</taxon>
        <taxon>Paraneoptera</taxon>
        <taxon>Hemiptera</taxon>
        <taxon>Sternorrhyncha</taxon>
        <taxon>Aphidomorpha</taxon>
        <taxon>Aphidoidea</taxon>
        <taxon>Aphididae</taxon>
        <taxon>Lachninae</taxon>
        <taxon>Cinara</taxon>
    </lineage>
</organism>
<dbReference type="Pfam" id="PF22901">
    <property type="entry name" value="dsrm_Ferlin"/>
    <property type="match status" value="1"/>
</dbReference>
<accession>A0A5E4MZU5</accession>
<dbReference type="InterPro" id="IPR035892">
    <property type="entry name" value="C2_domain_sf"/>
</dbReference>
<dbReference type="InterPro" id="IPR000008">
    <property type="entry name" value="C2_dom"/>
</dbReference>
<keyword evidence="3" id="KW-0677">Repeat</keyword>
<evidence type="ECO:0000256" key="3">
    <source>
        <dbReference type="ARBA" id="ARBA00022737"/>
    </source>
</evidence>
<dbReference type="OrthoDB" id="10059618at2759"/>